<dbReference type="InterPro" id="IPR012337">
    <property type="entry name" value="RNaseH-like_sf"/>
</dbReference>
<evidence type="ECO:0000256" key="1">
    <source>
        <dbReference type="SAM" id="MobiDB-lite"/>
    </source>
</evidence>
<organism evidence="3 4">
    <name type="scientific">Streptomyces virginiae</name>
    <name type="common">Streptomyces cinnamonensis</name>
    <dbReference type="NCBI Taxonomy" id="1961"/>
    <lineage>
        <taxon>Bacteria</taxon>
        <taxon>Bacillati</taxon>
        <taxon>Actinomycetota</taxon>
        <taxon>Actinomycetes</taxon>
        <taxon>Kitasatosporales</taxon>
        <taxon>Streptomycetaceae</taxon>
        <taxon>Streptomyces</taxon>
    </lineage>
</organism>
<dbReference type="EMBL" id="LGUV01000140">
    <property type="protein sequence ID" value="KOG54588.1"/>
    <property type="molecule type" value="Genomic_DNA"/>
</dbReference>
<sequence>MVGMVEAQGWAAELESVFARVAGRFVRADLRWRMRDYLRGLLAPVARKNGWQLAEYAGHRTPDGFQRLLNSSVWDADALRDDVRDYVADKLGSDGVLIIDDTGFIKKGSTSAGVGRQYTGTSGKIDNCQIGVFAAYATSRGRALMDRELYLPKSWTGDRERCRAAKIPDEREFATKGELAKAIVTRCLAAGLPASWVTADEAYGQERKFRRLLEELGVGYVVAVPKSQQVKSLAGFWRIDELIAGAPKDAWQRLSCGDGAKGPRVYDWASARLPSIGFFDGDEPTHHRWVLARRSLNRPEEIAYYFAYAPVTCTIADLARVAGRRWAIEECFRAAKNECGLDEYEVRRYVGWYRHITLAMLAHAFLAGIAADETAKGAAETTQPAASSLSPWQRSDDSWSISCPTTEPTGHLHEITH</sequence>
<evidence type="ECO:0000259" key="2">
    <source>
        <dbReference type="Pfam" id="PF13546"/>
    </source>
</evidence>
<dbReference type="InterPro" id="IPR038721">
    <property type="entry name" value="IS701-like_DDE_dom"/>
</dbReference>
<name>A0A0L8MW30_STRVG</name>
<feature type="domain" description="Transposase IS701-like DDE" evidence="2">
    <location>
        <begin position="24"/>
        <end position="230"/>
    </location>
</feature>
<dbReference type="InterPro" id="IPR039365">
    <property type="entry name" value="IS701-like"/>
</dbReference>
<feature type="region of interest" description="Disordered" evidence="1">
    <location>
        <begin position="380"/>
        <end position="417"/>
    </location>
</feature>
<dbReference type="PATRIC" id="fig|1961.12.peg.3199"/>
<comment type="caution">
    <text evidence="3">The sequence shown here is derived from an EMBL/GenBank/DDBJ whole genome shotgun (WGS) entry which is preliminary data.</text>
</comment>
<dbReference type="AlphaFoldDB" id="A0A0L8MW30"/>
<evidence type="ECO:0000313" key="3">
    <source>
        <dbReference type="EMBL" id="KOG54588.1"/>
    </source>
</evidence>
<evidence type="ECO:0000313" key="4">
    <source>
        <dbReference type="Proteomes" id="UP000037084"/>
    </source>
</evidence>
<dbReference type="Proteomes" id="UP000037084">
    <property type="component" value="Unassembled WGS sequence"/>
</dbReference>
<dbReference type="NCBIfam" id="NF033540">
    <property type="entry name" value="transpos_IS701"/>
    <property type="match status" value="1"/>
</dbReference>
<dbReference type="PANTHER" id="PTHR33627:SF1">
    <property type="entry name" value="TRANSPOSASE"/>
    <property type="match status" value="1"/>
</dbReference>
<reference evidence="4" key="1">
    <citation type="submission" date="2015-07" db="EMBL/GenBank/DDBJ databases">
        <authorList>
            <consortium name="Consortium for Microbial Forensics and Genomics (microFORGE)"/>
            <person name="Knight B.M."/>
            <person name="Roberts D.P."/>
            <person name="Lin D."/>
            <person name="Hari K."/>
            <person name="Fletcher J."/>
            <person name="Melcher U."/>
            <person name="Blagden T."/>
            <person name="Winegar R.A."/>
        </authorList>
    </citation>
    <scope>NUCLEOTIDE SEQUENCE [LARGE SCALE GENOMIC DNA]</scope>
    <source>
        <strain evidence="4">NRRL B-1447</strain>
    </source>
</reference>
<accession>A0A0L8MW30</accession>
<feature type="compositionally biased region" description="Polar residues" evidence="1">
    <location>
        <begin position="380"/>
        <end position="408"/>
    </location>
</feature>
<protein>
    <submittedName>
        <fullName evidence="3">Transposase</fullName>
    </submittedName>
</protein>
<dbReference type="Pfam" id="PF13546">
    <property type="entry name" value="DDE_5"/>
    <property type="match status" value="1"/>
</dbReference>
<dbReference type="OrthoDB" id="4954307at2"/>
<dbReference type="SUPFAM" id="SSF53098">
    <property type="entry name" value="Ribonuclease H-like"/>
    <property type="match status" value="1"/>
</dbReference>
<gene>
    <name evidence="3" type="ORF">ADK75_13795</name>
</gene>
<dbReference type="PANTHER" id="PTHR33627">
    <property type="entry name" value="TRANSPOSASE"/>
    <property type="match status" value="1"/>
</dbReference>
<proteinExistence type="predicted"/>